<dbReference type="InterPro" id="IPR034209">
    <property type="entry name" value="PUF60_RRM1"/>
</dbReference>
<dbReference type="PROSITE" id="PS50102">
    <property type="entry name" value="RRM"/>
    <property type="match status" value="3"/>
</dbReference>
<feature type="domain" description="RRM" evidence="3">
    <location>
        <begin position="479"/>
        <end position="566"/>
    </location>
</feature>
<dbReference type="InterPro" id="IPR034211">
    <property type="entry name" value="PUF60_RRM2"/>
</dbReference>
<dbReference type="FunFam" id="3.30.70.330:FF:000136">
    <property type="entry name" value="poly(U)-binding-splicing factor PUF60 isoform X1"/>
    <property type="match status" value="1"/>
</dbReference>
<dbReference type="InterPro" id="IPR012677">
    <property type="entry name" value="Nucleotide-bd_a/b_plait_sf"/>
</dbReference>
<dbReference type="InParanoid" id="A0A673YZD3"/>
<dbReference type="SMART" id="SM00360">
    <property type="entry name" value="RRM"/>
    <property type="match status" value="3"/>
</dbReference>
<dbReference type="OMA" id="SSPACFK"/>
<dbReference type="CDD" id="cd12371">
    <property type="entry name" value="RRM2_PUF60"/>
    <property type="match status" value="1"/>
</dbReference>
<dbReference type="GO" id="GO:0006376">
    <property type="term" value="P:mRNA splice site recognition"/>
    <property type="evidence" value="ECO:0007669"/>
    <property type="project" value="TreeGrafter"/>
</dbReference>
<dbReference type="SMART" id="SM00361">
    <property type="entry name" value="RRM_1"/>
    <property type="match status" value="2"/>
</dbReference>
<name>A0A673YZD3_SALTR</name>
<reference evidence="4" key="2">
    <citation type="submission" date="2025-09" db="UniProtKB">
        <authorList>
            <consortium name="Ensembl"/>
        </authorList>
    </citation>
    <scope>IDENTIFICATION</scope>
</reference>
<dbReference type="CDD" id="cd12370">
    <property type="entry name" value="RRM1_PUF60"/>
    <property type="match status" value="1"/>
</dbReference>
<dbReference type="FunFam" id="3.30.70.330:FF:000133">
    <property type="entry name" value="poly(U)-binding-splicing factor PUF60 isoform X1"/>
    <property type="match status" value="1"/>
</dbReference>
<evidence type="ECO:0000313" key="4">
    <source>
        <dbReference type="Ensembl" id="ENSSTUP00000039654.1"/>
    </source>
</evidence>
<feature type="domain" description="RRM" evidence="3">
    <location>
        <begin position="179"/>
        <end position="225"/>
    </location>
</feature>
<feature type="domain" description="RRM" evidence="3">
    <location>
        <begin position="82"/>
        <end position="160"/>
    </location>
</feature>
<keyword evidence="1 2" id="KW-0694">RNA-binding</keyword>
<dbReference type="GeneTree" id="ENSGT00940000155594"/>
<dbReference type="Ensembl" id="ENSSTUT00000041450.1">
    <property type="protein sequence ID" value="ENSSTUP00000039654.1"/>
    <property type="gene ID" value="ENSSTUG00000016865.1"/>
</dbReference>
<sequence>MAVTEIAGGTALMMENGQGTGAKLGLPLLTPEQQEALQRAKKYAMEQSIKSALVKQTIAHQQQQLTNLQVAAQRQRALAIMCRVYVGSIYYELGEDTIRQAFAPFGPIKSIDMSWDSVTMKHKGFAFVEYEIPEAAQLALEQMNSVMLGGRNIKVGRPGNIGQAQPIIDQLAEEARAYNRIYVASVHPDLSDEDIKSVFEAFGRIKSCTLARDPTTGRHKSFGFVGEQRGPWRVAALGMCCCCVFVLLLTPLPPPPPPPLSLAEYDKPQSSLDAVSSMNLFDLGGQYLRVGKAVTPPMPMLTPTQPGGLPPAAAVAAAAATAKITAQASMIPFQRDLLAFQEAVTGASILGAMAGANQMGQMGPMSQMGSMGQMGIPQAVMAAQAPGMITGVTPVRPNLPVLPQVGLVNPVLASPPVITNPAQPNPSLQELQKKKQEEKEMLQDGTGQEMLSDQEHMSISGSSARHMVMQKLLRKSESTVMVLRNMVGPEDIDDDLEGEVTEECGKFGAVNRVIIYQEKQGEEEDAEIIVKIFVEFSMASEMNKAIQALNDRWFGGRKVIAEVYDQERFNSSDLSA</sequence>
<dbReference type="PANTHER" id="PTHR47330">
    <property type="entry name" value="POLY(U)-BINDING-SPLICING FACTOR PUF60-B-RELATED"/>
    <property type="match status" value="1"/>
</dbReference>
<dbReference type="InterPro" id="IPR000504">
    <property type="entry name" value="RRM_dom"/>
</dbReference>
<dbReference type="GO" id="GO:0071011">
    <property type="term" value="C:precatalytic spliceosome"/>
    <property type="evidence" value="ECO:0007669"/>
    <property type="project" value="TreeGrafter"/>
</dbReference>
<evidence type="ECO:0000313" key="5">
    <source>
        <dbReference type="Proteomes" id="UP000472277"/>
    </source>
</evidence>
<dbReference type="InterPro" id="IPR034212">
    <property type="entry name" value="PUF60_RRM3"/>
</dbReference>
<gene>
    <name evidence="4" type="primary">PUF60</name>
    <name evidence="4" type="synonym">LOC115154889</name>
</gene>
<proteinExistence type="predicted"/>
<dbReference type="Gene3D" id="3.30.70.330">
    <property type="match status" value="3"/>
</dbReference>
<dbReference type="CDD" id="cd12648">
    <property type="entry name" value="RRM3_UHM_PUF60"/>
    <property type="match status" value="1"/>
</dbReference>
<protein>
    <submittedName>
        <fullName evidence="4">Poly-U binding splicing factor b</fullName>
    </submittedName>
</protein>
<dbReference type="InterPro" id="IPR051974">
    <property type="entry name" value="PUF60_regulator"/>
</dbReference>
<organism evidence="4 5">
    <name type="scientific">Salmo trutta</name>
    <name type="common">Brown trout</name>
    <dbReference type="NCBI Taxonomy" id="8032"/>
    <lineage>
        <taxon>Eukaryota</taxon>
        <taxon>Metazoa</taxon>
        <taxon>Chordata</taxon>
        <taxon>Craniata</taxon>
        <taxon>Vertebrata</taxon>
        <taxon>Euteleostomi</taxon>
        <taxon>Actinopterygii</taxon>
        <taxon>Neopterygii</taxon>
        <taxon>Teleostei</taxon>
        <taxon>Protacanthopterygii</taxon>
        <taxon>Salmoniformes</taxon>
        <taxon>Salmonidae</taxon>
        <taxon>Salmoninae</taxon>
        <taxon>Salmo</taxon>
    </lineage>
</organism>
<evidence type="ECO:0000259" key="3">
    <source>
        <dbReference type="PROSITE" id="PS50102"/>
    </source>
</evidence>
<dbReference type="GO" id="GO:0000381">
    <property type="term" value="P:regulation of alternative mRNA splicing, via spliceosome"/>
    <property type="evidence" value="ECO:0007669"/>
    <property type="project" value="TreeGrafter"/>
</dbReference>
<keyword evidence="5" id="KW-1185">Reference proteome</keyword>
<evidence type="ECO:0000256" key="2">
    <source>
        <dbReference type="PROSITE-ProRule" id="PRU00176"/>
    </source>
</evidence>
<dbReference type="FunCoup" id="A0A673YZD3">
    <property type="interactions" value="3260"/>
</dbReference>
<dbReference type="InterPro" id="IPR035979">
    <property type="entry name" value="RBD_domain_sf"/>
</dbReference>
<dbReference type="Pfam" id="PF00076">
    <property type="entry name" value="RRM_1"/>
    <property type="match status" value="2"/>
</dbReference>
<dbReference type="Proteomes" id="UP000472277">
    <property type="component" value="Chromosome 2"/>
</dbReference>
<dbReference type="AlphaFoldDB" id="A0A673YZD3"/>
<dbReference type="GO" id="GO:0003723">
    <property type="term" value="F:RNA binding"/>
    <property type="evidence" value="ECO:0007669"/>
    <property type="project" value="UniProtKB-UniRule"/>
</dbReference>
<dbReference type="PANTHER" id="PTHR47330:SF1">
    <property type="entry name" value="POLY(U)-BINDING-SPLICING FACTOR PUF60"/>
    <property type="match status" value="1"/>
</dbReference>
<dbReference type="SUPFAM" id="SSF54928">
    <property type="entry name" value="RNA-binding domain, RBD"/>
    <property type="match status" value="3"/>
</dbReference>
<reference evidence="4" key="1">
    <citation type="submission" date="2025-08" db="UniProtKB">
        <authorList>
            <consortium name="Ensembl"/>
        </authorList>
    </citation>
    <scope>IDENTIFICATION</scope>
</reference>
<dbReference type="GO" id="GO:0071013">
    <property type="term" value="C:catalytic step 2 spliceosome"/>
    <property type="evidence" value="ECO:0007669"/>
    <property type="project" value="TreeGrafter"/>
</dbReference>
<evidence type="ECO:0000256" key="1">
    <source>
        <dbReference type="ARBA" id="ARBA00022884"/>
    </source>
</evidence>
<dbReference type="GO" id="GO:0000380">
    <property type="term" value="P:alternative mRNA splicing, via spliceosome"/>
    <property type="evidence" value="ECO:0007669"/>
    <property type="project" value="TreeGrafter"/>
</dbReference>
<accession>A0A673YZD3</accession>
<dbReference type="InterPro" id="IPR003954">
    <property type="entry name" value="RRM_euk-type"/>
</dbReference>